<feature type="chain" id="PRO_5039887119" evidence="2">
    <location>
        <begin position="31"/>
        <end position="477"/>
    </location>
</feature>
<evidence type="ECO:0000313" key="5">
    <source>
        <dbReference type="EMBL" id="KAG7346041.1"/>
    </source>
</evidence>
<dbReference type="Proteomes" id="UP000693970">
    <property type="component" value="Unassembled WGS sequence"/>
</dbReference>
<dbReference type="PANTHER" id="PTHR11474:SF126">
    <property type="entry name" value="TYROSINASE-LIKE PROTEIN TYR-1-RELATED"/>
    <property type="match status" value="1"/>
</dbReference>
<evidence type="ECO:0000259" key="4">
    <source>
        <dbReference type="PROSITE" id="PS00498"/>
    </source>
</evidence>
<dbReference type="Pfam" id="PF00264">
    <property type="entry name" value="Tyrosinase"/>
    <property type="match status" value="1"/>
</dbReference>
<dbReference type="InterPro" id="IPR002227">
    <property type="entry name" value="Tyrosinase_Cu-bd"/>
</dbReference>
<reference evidence="5" key="1">
    <citation type="journal article" date="2021" name="Sci. Rep.">
        <title>Diploid genomic architecture of Nitzschia inconspicua, an elite biomass production diatom.</title>
        <authorList>
            <person name="Oliver A."/>
            <person name="Podell S."/>
            <person name="Pinowska A."/>
            <person name="Traller J.C."/>
            <person name="Smith S.R."/>
            <person name="McClure R."/>
            <person name="Beliaev A."/>
            <person name="Bohutskyi P."/>
            <person name="Hill E.A."/>
            <person name="Rabines A."/>
            <person name="Zheng H."/>
            <person name="Allen L.Z."/>
            <person name="Kuo A."/>
            <person name="Grigoriev I.V."/>
            <person name="Allen A.E."/>
            <person name="Hazlebeck D."/>
            <person name="Allen E.E."/>
        </authorList>
    </citation>
    <scope>NUCLEOTIDE SEQUENCE</scope>
    <source>
        <strain evidence="5">Hildebrandi</strain>
    </source>
</reference>
<evidence type="ECO:0000259" key="3">
    <source>
        <dbReference type="PROSITE" id="PS00497"/>
    </source>
</evidence>
<evidence type="ECO:0000313" key="6">
    <source>
        <dbReference type="Proteomes" id="UP000693970"/>
    </source>
</evidence>
<name>A0A9K3KMG5_9STRA</name>
<dbReference type="PROSITE" id="PS00497">
    <property type="entry name" value="TYROSINASE_1"/>
    <property type="match status" value="1"/>
</dbReference>
<keyword evidence="6" id="KW-1185">Reference proteome</keyword>
<reference evidence="5" key="2">
    <citation type="submission" date="2021-04" db="EMBL/GenBank/DDBJ databases">
        <authorList>
            <person name="Podell S."/>
        </authorList>
    </citation>
    <scope>NUCLEOTIDE SEQUENCE</scope>
    <source>
        <strain evidence="5">Hildebrandi</strain>
    </source>
</reference>
<dbReference type="PROSITE" id="PS00498">
    <property type="entry name" value="TYROSINASE_2"/>
    <property type="match status" value="1"/>
</dbReference>
<feature type="domain" description="Tyrosinase copper-binding" evidence="3">
    <location>
        <begin position="80"/>
        <end position="97"/>
    </location>
</feature>
<dbReference type="EMBL" id="JAGRRH010000021">
    <property type="protein sequence ID" value="KAG7346041.1"/>
    <property type="molecule type" value="Genomic_DNA"/>
</dbReference>
<feature type="signal peptide" evidence="2">
    <location>
        <begin position="1"/>
        <end position="30"/>
    </location>
</feature>
<evidence type="ECO:0000256" key="2">
    <source>
        <dbReference type="SAM" id="SignalP"/>
    </source>
</evidence>
<dbReference type="OrthoDB" id="61409at2759"/>
<gene>
    <name evidence="5" type="ORF">IV203_005109</name>
</gene>
<accession>A0A9K3KMG5</accession>
<proteinExistence type="predicted"/>
<dbReference type="GO" id="GO:0016491">
    <property type="term" value="F:oxidoreductase activity"/>
    <property type="evidence" value="ECO:0007669"/>
    <property type="project" value="InterPro"/>
</dbReference>
<comment type="caution">
    <text evidence="5">The sequence shown here is derived from an EMBL/GenBank/DDBJ whole genome shotgun (WGS) entry which is preliminary data.</text>
</comment>
<keyword evidence="1" id="KW-0186">Copper</keyword>
<sequence length="477" mass="56289">MRNRMTAMTTSGVLFLVTLWTTTTLHVTEARDCQRSWRRAWRDMTCQEQDDFLDAITRMKESGIYDEFVYVHQYFAEETHGTPVFLPWHRWFVWQFEKAMQQEVGRCIYLPYWDWERDAEWESESDVFNADTFGRWRATTRMNRKNCVDEGIASVWDTPFQWSLGIDGGPDGCLERRFMSGFSFEGEAGILATITNFERYARRDGFRTTFEVGPHTLVHGIVGGHMETHWSCADPLFWIHHSNIDRIWTMWQDYWEHDDCDVEDYVDPWHYDGDLDDVMPFSGSGADWDFDMQYEDGSWGYPTVRDVMSNDGPYLHVTYMNDHLASLLDSEPNPRLFQVAEDDVDIRCDRDSWRKRKLNRADSNDTTASMEMLPKNSLKGNIDQDFFVEGVDKRPRSCRHNTLFTLEEDRDEWRRLCMELPLDTPMADRLALLAESNCNRRGNPRKDDPELLPHMMMMDMDAPLEAFECFYRPASRS</sequence>
<protein>
    <submittedName>
        <fullName evidence="5">Tyrosinase central domain containing protein</fullName>
    </submittedName>
</protein>
<organism evidence="5 6">
    <name type="scientific">Nitzschia inconspicua</name>
    <dbReference type="NCBI Taxonomy" id="303405"/>
    <lineage>
        <taxon>Eukaryota</taxon>
        <taxon>Sar</taxon>
        <taxon>Stramenopiles</taxon>
        <taxon>Ochrophyta</taxon>
        <taxon>Bacillariophyta</taxon>
        <taxon>Bacillariophyceae</taxon>
        <taxon>Bacillariophycidae</taxon>
        <taxon>Bacillariales</taxon>
        <taxon>Bacillariaceae</taxon>
        <taxon>Nitzschia</taxon>
    </lineage>
</organism>
<dbReference type="PANTHER" id="PTHR11474">
    <property type="entry name" value="TYROSINASE FAMILY MEMBER"/>
    <property type="match status" value="1"/>
</dbReference>
<feature type="domain" description="Tyrosinase copper-binding" evidence="4">
    <location>
        <begin position="234"/>
        <end position="245"/>
    </location>
</feature>
<dbReference type="AlphaFoldDB" id="A0A9K3KMG5"/>
<keyword evidence="2" id="KW-0732">Signal</keyword>
<dbReference type="InterPro" id="IPR050316">
    <property type="entry name" value="Tyrosinase/Hemocyanin"/>
</dbReference>
<evidence type="ECO:0000256" key="1">
    <source>
        <dbReference type="ARBA" id="ARBA00023008"/>
    </source>
</evidence>